<dbReference type="GeneID" id="17283609"/>
<keyword evidence="7 12" id="KW-1133">Transmembrane helix</keyword>
<keyword evidence="5" id="KW-0874">Quinone</keyword>
<evidence type="ECO:0000256" key="6">
    <source>
        <dbReference type="ARBA" id="ARBA00022824"/>
    </source>
</evidence>
<dbReference type="KEGG" id="ehx:EMIHUDRAFT_361809"/>
<dbReference type="InterPro" id="IPR012932">
    <property type="entry name" value="VKOR"/>
</dbReference>
<evidence type="ECO:0000259" key="13">
    <source>
        <dbReference type="SMART" id="SM00756"/>
    </source>
</evidence>
<reference evidence="15" key="1">
    <citation type="journal article" date="2013" name="Nature">
        <title>Pan genome of the phytoplankton Emiliania underpins its global distribution.</title>
        <authorList>
            <person name="Read B.A."/>
            <person name="Kegel J."/>
            <person name="Klute M.J."/>
            <person name="Kuo A."/>
            <person name="Lefebvre S.C."/>
            <person name="Maumus F."/>
            <person name="Mayer C."/>
            <person name="Miller J."/>
            <person name="Monier A."/>
            <person name="Salamov A."/>
            <person name="Young J."/>
            <person name="Aguilar M."/>
            <person name="Claverie J.M."/>
            <person name="Frickenhaus S."/>
            <person name="Gonzalez K."/>
            <person name="Herman E.K."/>
            <person name="Lin Y.C."/>
            <person name="Napier J."/>
            <person name="Ogata H."/>
            <person name="Sarno A.F."/>
            <person name="Shmutz J."/>
            <person name="Schroeder D."/>
            <person name="de Vargas C."/>
            <person name="Verret F."/>
            <person name="von Dassow P."/>
            <person name="Valentin K."/>
            <person name="Van de Peer Y."/>
            <person name="Wheeler G."/>
            <person name="Dacks J.B."/>
            <person name="Delwiche C.F."/>
            <person name="Dyhrman S.T."/>
            <person name="Glockner G."/>
            <person name="John U."/>
            <person name="Richards T."/>
            <person name="Worden A.Z."/>
            <person name="Zhang X."/>
            <person name="Grigoriev I.V."/>
            <person name="Allen A.E."/>
            <person name="Bidle K."/>
            <person name="Borodovsky M."/>
            <person name="Bowler C."/>
            <person name="Brownlee C."/>
            <person name="Cock J.M."/>
            <person name="Elias M."/>
            <person name="Gladyshev V.N."/>
            <person name="Groth M."/>
            <person name="Guda C."/>
            <person name="Hadaegh A."/>
            <person name="Iglesias-Rodriguez M.D."/>
            <person name="Jenkins J."/>
            <person name="Jones B.M."/>
            <person name="Lawson T."/>
            <person name="Leese F."/>
            <person name="Lindquist E."/>
            <person name="Lobanov A."/>
            <person name="Lomsadze A."/>
            <person name="Malik S.B."/>
            <person name="Marsh M.E."/>
            <person name="Mackinder L."/>
            <person name="Mock T."/>
            <person name="Mueller-Roeber B."/>
            <person name="Pagarete A."/>
            <person name="Parker M."/>
            <person name="Probert I."/>
            <person name="Quesneville H."/>
            <person name="Raines C."/>
            <person name="Rensing S.A."/>
            <person name="Riano-Pachon D.M."/>
            <person name="Richier S."/>
            <person name="Rokitta S."/>
            <person name="Shiraiwa Y."/>
            <person name="Soanes D.M."/>
            <person name="van der Giezen M."/>
            <person name="Wahlund T.M."/>
            <person name="Williams B."/>
            <person name="Wilson W."/>
            <person name="Wolfe G."/>
            <person name="Wurch L.L."/>
        </authorList>
    </citation>
    <scope>NUCLEOTIDE SEQUENCE</scope>
</reference>
<feature type="transmembrane region" description="Helical" evidence="12">
    <location>
        <begin position="109"/>
        <end position="126"/>
    </location>
</feature>
<evidence type="ECO:0000256" key="8">
    <source>
        <dbReference type="ARBA" id="ARBA00023002"/>
    </source>
</evidence>
<evidence type="ECO:0000256" key="10">
    <source>
        <dbReference type="ARBA" id="ARBA00023157"/>
    </source>
</evidence>
<evidence type="ECO:0000256" key="3">
    <source>
        <dbReference type="ARBA" id="ARBA00012278"/>
    </source>
</evidence>
<dbReference type="RefSeq" id="XP_005790768.1">
    <property type="nucleotide sequence ID" value="XM_005790711.1"/>
</dbReference>
<feature type="domain" description="Vitamin K epoxide reductase" evidence="13">
    <location>
        <begin position="5"/>
        <end position="157"/>
    </location>
</feature>
<dbReference type="Proteomes" id="UP000013827">
    <property type="component" value="Unassembled WGS sequence"/>
</dbReference>
<dbReference type="GO" id="GO:0005789">
    <property type="term" value="C:endoplasmic reticulum membrane"/>
    <property type="evidence" value="ECO:0007669"/>
    <property type="project" value="UniProtKB-SubCell"/>
</dbReference>
<dbReference type="HOGENOM" id="CLU_105471_0_0_1"/>
<dbReference type="GeneID" id="17281288"/>
<dbReference type="Pfam" id="PF07884">
    <property type="entry name" value="VKOR"/>
    <property type="match status" value="1"/>
</dbReference>
<keyword evidence="8" id="KW-0560">Oxidoreductase</keyword>
<dbReference type="RefSeq" id="XP_005788446.1">
    <property type="nucleotide sequence ID" value="XM_005788389.1"/>
</dbReference>
<dbReference type="PaxDb" id="2903-EOD36017"/>
<dbReference type="InterPro" id="IPR038354">
    <property type="entry name" value="VKOR_sf"/>
</dbReference>
<protein>
    <recommendedName>
        <fullName evidence="3">vitamin-K-epoxide reductase (warfarin-sensitive)</fullName>
        <ecNumber evidence="3">1.17.4.4</ecNumber>
    </recommendedName>
</protein>
<dbReference type="AlphaFoldDB" id="A0A0D3KJT2"/>
<accession>A0A0D3KJT2</accession>
<evidence type="ECO:0000256" key="7">
    <source>
        <dbReference type="ARBA" id="ARBA00022989"/>
    </source>
</evidence>
<dbReference type="EC" id="1.17.4.4" evidence="3"/>
<organism evidence="14 15">
    <name type="scientific">Emiliania huxleyi (strain CCMP1516)</name>
    <dbReference type="NCBI Taxonomy" id="280463"/>
    <lineage>
        <taxon>Eukaryota</taxon>
        <taxon>Haptista</taxon>
        <taxon>Haptophyta</taxon>
        <taxon>Prymnesiophyceae</taxon>
        <taxon>Isochrysidales</taxon>
        <taxon>Noelaerhabdaceae</taxon>
        <taxon>Emiliania</taxon>
    </lineage>
</organism>
<evidence type="ECO:0000256" key="4">
    <source>
        <dbReference type="ARBA" id="ARBA00022692"/>
    </source>
</evidence>
<keyword evidence="4 12" id="KW-0812">Transmembrane</keyword>
<evidence type="ECO:0000256" key="11">
    <source>
        <dbReference type="ARBA" id="ARBA00023284"/>
    </source>
</evidence>
<sequence>MPLTAASKRRAIKVALLGLVGLTIATYALSVETQMHEPGYEAACDIGAGFSCTAVFSSEYAHPLSHWGLVKQGDALDIGLAVAGMALYSAYFVAACLWRLNLVPYRQPLFLAVATAGACFSCYLLYVLKFILGDFCIVCTGFHCVNFSMFAVALFEFFDSGTSGKGGKRA</sequence>
<evidence type="ECO:0000313" key="15">
    <source>
        <dbReference type="Proteomes" id="UP000013827"/>
    </source>
</evidence>
<keyword evidence="15" id="KW-1185">Reference proteome</keyword>
<keyword evidence="11" id="KW-0676">Redox-active center</keyword>
<evidence type="ECO:0000256" key="5">
    <source>
        <dbReference type="ARBA" id="ARBA00022719"/>
    </source>
</evidence>
<dbReference type="PANTHER" id="PTHR14519">
    <property type="entry name" value="VITAMIN K EPOXIDE REDUCTASE COMPLEX, SUBUNIT 1"/>
    <property type="match status" value="1"/>
</dbReference>
<dbReference type="PANTHER" id="PTHR14519:SF5">
    <property type="entry name" value="VITAMIN K EPOXIDE REDUCTASE COMPLEX SUBUNIT 1-LIKE PROTEIN 1"/>
    <property type="match status" value="1"/>
</dbReference>
<dbReference type="EnsemblProtists" id="EOD38339">
    <property type="protein sequence ID" value="EOD38339"/>
    <property type="gene ID" value="EMIHUDRAFT_361809"/>
</dbReference>
<dbReference type="KEGG" id="ehx:EMIHUDRAFT_440728"/>
<dbReference type="Gene3D" id="1.20.1440.130">
    <property type="entry name" value="VKOR domain"/>
    <property type="match status" value="1"/>
</dbReference>
<comment type="similarity">
    <text evidence="2">Belongs to the VKOR family.</text>
</comment>
<keyword evidence="6" id="KW-0256">Endoplasmic reticulum</keyword>
<dbReference type="InterPro" id="IPR042406">
    <property type="entry name" value="VKORC1/VKORC1L1"/>
</dbReference>
<evidence type="ECO:0000256" key="1">
    <source>
        <dbReference type="ARBA" id="ARBA00004477"/>
    </source>
</evidence>
<name>A0A0D3KJT2_EMIH1</name>
<evidence type="ECO:0000313" key="14">
    <source>
        <dbReference type="EnsemblProtists" id="EOD36017"/>
    </source>
</evidence>
<reference evidence="14" key="2">
    <citation type="submission" date="2024-10" db="UniProtKB">
        <authorList>
            <consortium name="EnsemblProtists"/>
        </authorList>
    </citation>
    <scope>IDENTIFICATION</scope>
</reference>
<keyword evidence="10" id="KW-1015">Disulfide bond</keyword>
<proteinExistence type="inferred from homology"/>
<keyword evidence="9 12" id="KW-0472">Membrane</keyword>
<dbReference type="GO" id="GO:0042373">
    <property type="term" value="P:vitamin K metabolic process"/>
    <property type="evidence" value="ECO:0007669"/>
    <property type="project" value="InterPro"/>
</dbReference>
<evidence type="ECO:0000256" key="2">
    <source>
        <dbReference type="ARBA" id="ARBA00006214"/>
    </source>
</evidence>
<dbReference type="GO" id="GO:0047057">
    <property type="term" value="F:vitamin-K-epoxide reductase (warfarin-sensitive) activity"/>
    <property type="evidence" value="ECO:0007669"/>
    <property type="project" value="UniProtKB-EC"/>
</dbReference>
<dbReference type="OMA" id="YVINFAL"/>
<dbReference type="SMART" id="SM00756">
    <property type="entry name" value="VKc"/>
    <property type="match status" value="1"/>
</dbReference>
<dbReference type="STRING" id="2903.R1DM37"/>
<feature type="transmembrane region" description="Helical" evidence="12">
    <location>
        <begin position="78"/>
        <end position="97"/>
    </location>
</feature>
<dbReference type="GO" id="GO:0048038">
    <property type="term" value="F:quinone binding"/>
    <property type="evidence" value="ECO:0007669"/>
    <property type="project" value="UniProtKB-KW"/>
</dbReference>
<evidence type="ECO:0000256" key="12">
    <source>
        <dbReference type="SAM" id="Phobius"/>
    </source>
</evidence>
<dbReference type="EnsemblProtists" id="EOD36017">
    <property type="protein sequence ID" value="EOD36017"/>
    <property type="gene ID" value="EMIHUDRAFT_440728"/>
</dbReference>
<evidence type="ECO:0000256" key="9">
    <source>
        <dbReference type="ARBA" id="ARBA00023136"/>
    </source>
</evidence>
<feature type="transmembrane region" description="Helical" evidence="12">
    <location>
        <begin position="132"/>
        <end position="158"/>
    </location>
</feature>
<comment type="subcellular location">
    <subcellularLocation>
        <location evidence="1">Endoplasmic reticulum membrane</location>
        <topology evidence="1">Multi-pass membrane protein</topology>
    </subcellularLocation>
</comment>